<keyword evidence="1" id="KW-0614">Plasmid</keyword>
<organism evidence="1">
    <name type="scientific">Vibrio alginolyticus</name>
    <dbReference type="NCBI Taxonomy" id="663"/>
    <lineage>
        <taxon>Bacteria</taxon>
        <taxon>Pseudomonadati</taxon>
        <taxon>Pseudomonadota</taxon>
        <taxon>Gammaproteobacteria</taxon>
        <taxon>Vibrionales</taxon>
        <taxon>Vibrionaceae</taxon>
        <taxon>Vibrio</taxon>
    </lineage>
</organism>
<sequence length="145" mass="16269">MHICKVDNTLCIQTTHQTSLNKSQLKPLTNGEIHDQIEAVLRSIEISSGQNNSTTNALALAEFCSLFEINPTGTEFNYDSLCDLHDGEFTVLTKFGSCEGELITIFVQDCKYKNHRFASIKYITGDIDLVGQIGIEIYKAFWRSV</sequence>
<dbReference type="RefSeq" id="WP_025767404.1">
    <property type="nucleotide sequence ID" value="NZ_CP017893.1"/>
</dbReference>
<gene>
    <name evidence="1" type="ORF">K05K4_50110</name>
</gene>
<dbReference type="AlphaFoldDB" id="A0A1W6UFE4"/>
<evidence type="ECO:0000313" key="1">
    <source>
        <dbReference type="EMBL" id="ARP21720.1"/>
    </source>
</evidence>
<protein>
    <submittedName>
        <fullName evidence="1">Uncharacterized protein</fullName>
    </submittedName>
</protein>
<name>A0A1W6UFE4_VIBAL</name>
<dbReference type="EMBL" id="CP017904">
    <property type="protein sequence ID" value="ARP21720.1"/>
    <property type="molecule type" value="Genomic_DNA"/>
</dbReference>
<reference evidence="1" key="1">
    <citation type="submission" date="2016-10" db="EMBL/GenBank/DDBJ databases">
        <title>The High Quality Genome of Vibrio alginolyticus K01M1.</title>
        <authorList>
            <person name="Wendling C."/>
            <person name="Chibani C.M."/>
            <person name="Hertel R."/>
            <person name="Sproer C."/>
            <person name="Bunk B."/>
            <person name="Overmann J."/>
            <person name="Roth O."/>
            <person name="Liesegang H."/>
        </authorList>
    </citation>
    <scope>NUCLEOTIDE SEQUENCE</scope>
    <source>
        <strain evidence="1">K05K4</strain>
        <plasmid evidence="1">pL289</plasmid>
    </source>
</reference>
<proteinExistence type="predicted"/>
<accession>A0A1W6UFE4</accession>
<geneLocation type="plasmid" evidence="1">
    <name>pL289</name>
</geneLocation>